<proteinExistence type="predicted"/>
<evidence type="ECO:0000313" key="1">
    <source>
        <dbReference type="EMBL" id="SDM82651.1"/>
    </source>
</evidence>
<accession>A0A1G9WEJ4</accession>
<keyword evidence="2" id="KW-1185">Reference proteome</keyword>
<organism evidence="1 2">
    <name type="scientific">Tenuibacillus multivorans</name>
    <dbReference type="NCBI Taxonomy" id="237069"/>
    <lineage>
        <taxon>Bacteria</taxon>
        <taxon>Bacillati</taxon>
        <taxon>Bacillota</taxon>
        <taxon>Bacilli</taxon>
        <taxon>Bacillales</taxon>
        <taxon>Bacillaceae</taxon>
        <taxon>Tenuibacillus</taxon>
    </lineage>
</organism>
<reference evidence="1 2" key="1">
    <citation type="submission" date="2016-10" db="EMBL/GenBank/DDBJ databases">
        <authorList>
            <person name="de Groot N.N."/>
        </authorList>
    </citation>
    <scope>NUCLEOTIDE SEQUENCE [LARGE SCALE GENOMIC DNA]</scope>
    <source>
        <strain evidence="1 2">CGMCC 1.3442</strain>
    </source>
</reference>
<dbReference type="AlphaFoldDB" id="A0A1G9WEJ4"/>
<dbReference type="EMBL" id="FNIG01000001">
    <property type="protein sequence ID" value="SDM82651.1"/>
    <property type="molecule type" value="Genomic_DNA"/>
</dbReference>
<dbReference type="STRING" id="237069.SAMN05216498_0706"/>
<sequence>MQTSLIFISLTILLTFLVLYAADKVISTFKKKKSTLKIDQVTTNNFDNMEVEHR</sequence>
<name>A0A1G9WEJ4_9BACI</name>
<evidence type="ECO:0000313" key="2">
    <source>
        <dbReference type="Proteomes" id="UP000199334"/>
    </source>
</evidence>
<dbReference type="Proteomes" id="UP000199334">
    <property type="component" value="Unassembled WGS sequence"/>
</dbReference>
<gene>
    <name evidence="1" type="ORF">SAMN05216498_0706</name>
</gene>
<dbReference type="RefSeq" id="WP_176752911.1">
    <property type="nucleotide sequence ID" value="NZ_BJVZ01000003.1"/>
</dbReference>
<protein>
    <submittedName>
        <fullName evidence="1">Uncharacterized protein</fullName>
    </submittedName>
</protein>